<dbReference type="EMBL" id="BGPR01003206">
    <property type="protein sequence ID" value="GBM85077.1"/>
    <property type="molecule type" value="Genomic_DNA"/>
</dbReference>
<organism evidence="1 2">
    <name type="scientific">Araneus ventricosus</name>
    <name type="common">Orbweaver spider</name>
    <name type="synonym">Epeira ventricosa</name>
    <dbReference type="NCBI Taxonomy" id="182803"/>
    <lineage>
        <taxon>Eukaryota</taxon>
        <taxon>Metazoa</taxon>
        <taxon>Ecdysozoa</taxon>
        <taxon>Arthropoda</taxon>
        <taxon>Chelicerata</taxon>
        <taxon>Arachnida</taxon>
        <taxon>Araneae</taxon>
        <taxon>Araneomorphae</taxon>
        <taxon>Entelegynae</taxon>
        <taxon>Araneoidea</taxon>
        <taxon>Araneidae</taxon>
        <taxon>Araneus</taxon>
    </lineage>
</organism>
<accession>A0A4Y2J4M4</accession>
<evidence type="ECO:0000313" key="1">
    <source>
        <dbReference type="EMBL" id="GBM85077.1"/>
    </source>
</evidence>
<dbReference type="AlphaFoldDB" id="A0A4Y2J4M4"/>
<name>A0A4Y2J4M4_ARAVE</name>
<keyword evidence="2" id="KW-1185">Reference proteome</keyword>
<sequence length="32" mass="3629">MAAHIKHSADNVAFLIFRSGSEAVFRNVKQKR</sequence>
<comment type="caution">
    <text evidence="1">The sequence shown here is derived from an EMBL/GenBank/DDBJ whole genome shotgun (WGS) entry which is preliminary data.</text>
</comment>
<dbReference type="Proteomes" id="UP000499080">
    <property type="component" value="Unassembled WGS sequence"/>
</dbReference>
<proteinExistence type="predicted"/>
<feature type="non-terminal residue" evidence="1">
    <location>
        <position position="32"/>
    </location>
</feature>
<protein>
    <submittedName>
        <fullName evidence="1">Uncharacterized protein</fullName>
    </submittedName>
</protein>
<reference evidence="1 2" key="1">
    <citation type="journal article" date="2019" name="Sci. Rep.">
        <title>Orb-weaving spider Araneus ventricosus genome elucidates the spidroin gene catalogue.</title>
        <authorList>
            <person name="Kono N."/>
            <person name="Nakamura H."/>
            <person name="Ohtoshi R."/>
            <person name="Moran D.A.P."/>
            <person name="Shinohara A."/>
            <person name="Yoshida Y."/>
            <person name="Fujiwara M."/>
            <person name="Mori M."/>
            <person name="Tomita M."/>
            <person name="Arakawa K."/>
        </authorList>
    </citation>
    <scope>NUCLEOTIDE SEQUENCE [LARGE SCALE GENOMIC DNA]</scope>
</reference>
<gene>
    <name evidence="1" type="ORF">AVEN_248809_1</name>
</gene>
<evidence type="ECO:0000313" key="2">
    <source>
        <dbReference type="Proteomes" id="UP000499080"/>
    </source>
</evidence>